<keyword evidence="2" id="KW-0677">Repeat</keyword>
<comment type="similarity">
    <text evidence="1">Belongs to the PPR family. PCMP-H subfamily.</text>
</comment>
<dbReference type="FunFam" id="1.25.40.10:FF:000598">
    <property type="entry name" value="pentatricopeptide repeat-containing protein At1g20230 isoform X2"/>
    <property type="match status" value="1"/>
</dbReference>
<dbReference type="OrthoDB" id="428658at2759"/>
<evidence type="ECO:0000313" key="5">
    <source>
        <dbReference type="Proteomes" id="UP000626092"/>
    </source>
</evidence>
<dbReference type="InterPro" id="IPR011990">
    <property type="entry name" value="TPR-like_helical_dom_sf"/>
</dbReference>
<evidence type="ECO:0000256" key="2">
    <source>
        <dbReference type="ARBA" id="ARBA00022737"/>
    </source>
</evidence>
<organism evidence="4 5">
    <name type="scientific">Rhododendron simsii</name>
    <name type="common">Sims's rhododendron</name>
    <dbReference type="NCBI Taxonomy" id="118357"/>
    <lineage>
        <taxon>Eukaryota</taxon>
        <taxon>Viridiplantae</taxon>
        <taxon>Streptophyta</taxon>
        <taxon>Embryophyta</taxon>
        <taxon>Tracheophyta</taxon>
        <taxon>Spermatophyta</taxon>
        <taxon>Magnoliopsida</taxon>
        <taxon>eudicotyledons</taxon>
        <taxon>Gunneridae</taxon>
        <taxon>Pentapetalae</taxon>
        <taxon>asterids</taxon>
        <taxon>Ericales</taxon>
        <taxon>Ericaceae</taxon>
        <taxon>Ericoideae</taxon>
        <taxon>Rhodoreae</taxon>
        <taxon>Rhododendron</taxon>
    </lineage>
</organism>
<dbReference type="Proteomes" id="UP000626092">
    <property type="component" value="Unassembled WGS sequence"/>
</dbReference>
<keyword evidence="5" id="KW-1185">Reference proteome</keyword>
<evidence type="ECO:0000313" key="4">
    <source>
        <dbReference type="EMBL" id="KAF7116806.1"/>
    </source>
</evidence>
<dbReference type="Pfam" id="PF13041">
    <property type="entry name" value="PPR_2"/>
    <property type="match status" value="1"/>
</dbReference>
<feature type="repeat" description="PPR" evidence="3">
    <location>
        <begin position="81"/>
        <end position="115"/>
    </location>
</feature>
<dbReference type="PANTHER" id="PTHR47926">
    <property type="entry name" value="PENTATRICOPEPTIDE REPEAT-CONTAINING PROTEIN"/>
    <property type="match status" value="1"/>
</dbReference>
<name>A0A834FWA6_RHOSS</name>
<comment type="caution">
    <text evidence="4">The sequence shown here is derived from an EMBL/GenBank/DDBJ whole genome shotgun (WGS) entry which is preliminary data.</text>
</comment>
<dbReference type="EMBL" id="WJXA01000045">
    <property type="protein sequence ID" value="KAF7116806.1"/>
    <property type="molecule type" value="Genomic_DNA"/>
</dbReference>
<gene>
    <name evidence="4" type="ORF">RHSIM_RhsimUnG0014300</name>
</gene>
<dbReference type="PANTHER" id="PTHR47926:SF347">
    <property type="entry name" value="PENTATRICOPEPTIDE REPEAT-CONTAINING PROTEIN"/>
    <property type="match status" value="1"/>
</dbReference>
<dbReference type="GO" id="GO:0009451">
    <property type="term" value="P:RNA modification"/>
    <property type="evidence" value="ECO:0007669"/>
    <property type="project" value="InterPro"/>
</dbReference>
<dbReference type="NCBIfam" id="TIGR00756">
    <property type="entry name" value="PPR"/>
    <property type="match status" value="3"/>
</dbReference>
<evidence type="ECO:0008006" key="6">
    <source>
        <dbReference type="Google" id="ProtNLM"/>
    </source>
</evidence>
<dbReference type="Pfam" id="PF13812">
    <property type="entry name" value="PPR_3"/>
    <property type="match status" value="1"/>
</dbReference>
<reference evidence="4" key="1">
    <citation type="submission" date="2019-11" db="EMBL/GenBank/DDBJ databases">
        <authorList>
            <person name="Liu Y."/>
            <person name="Hou J."/>
            <person name="Li T.-Q."/>
            <person name="Guan C.-H."/>
            <person name="Wu X."/>
            <person name="Wu H.-Z."/>
            <person name="Ling F."/>
            <person name="Zhang R."/>
            <person name="Shi X.-G."/>
            <person name="Ren J.-P."/>
            <person name="Chen E.-F."/>
            <person name="Sun J.-M."/>
        </authorList>
    </citation>
    <scope>NUCLEOTIDE SEQUENCE</scope>
    <source>
        <strain evidence="4">Adult_tree_wgs_1</strain>
        <tissue evidence="4">Leaves</tissue>
    </source>
</reference>
<proteinExistence type="inferred from homology"/>
<dbReference type="Pfam" id="PF01535">
    <property type="entry name" value="PPR"/>
    <property type="match status" value="1"/>
</dbReference>
<sequence>MQMPSSSSSIHSLIYACSKLNNFKQQVLSLFSRLLYKGSHVPEPFSSPQSSRHALLFPTSKLDDSQLKVARKLLDAMSEPDVVSWSALVVGYARLGHVSEAKEVFEDMENERIEPNIVCCNGLIAGFNQMGDLEDLILGNQIHGYVIKMGTVSDKCIVSALIDMYGKCGCGSQMSQVFDEMDALDVGACSALVSGLSRNGLVDEALMVFRQSKDKGVDLNVVSWTSVIAACSQNGKDMEALDLSRGMQIAGVKPNSITIPCLLPACGNTATLIHGKAAHGFWDL</sequence>
<protein>
    <recommendedName>
        <fullName evidence="6">Pentatricopeptide repeat-containing protein</fullName>
    </recommendedName>
</protein>
<feature type="repeat" description="PPR" evidence="3">
    <location>
        <begin position="185"/>
        <end position="219"/>
    </location>
</feature>
<accession>A0A834FWA6</accession>
<dbReference type="AlphaFoldDB" id="A0A834FWA6"/>
<dbReference type="InterPro" id="IPR002885">
    <property type="entry name" value="PPR_rpt"/>
</dbReference>
<evidence type="ECO:0000256" key="1">
    <source>
        <dbReference type="ARBA" id="ARBA00006643"/>
    </source>
</evidence>
<feature type="repeat" description="PPR" evidence="3">
    <location>
        <begin position="220"/>
        <end position="254"/>
    </location>
</feature>
<dbReference type="Gene3D" id="1.25.40.10">
    <property type="entry name" value="Tetratricopeptide repeat domain"/>
    <property type="match status" value="2"/>
</dbReference>
<dbReference type="GO" id="GO:0003723">
    <property type="term" value="F:RNA binding"/>
    <property type="evidence" value="ECO:0007669"/>
    <property type="project" value="InterPro"/>
</dbReference>
<evidence type="ECO:0000256" key="3">
    <source>
        <dbReference type="PROSITE-ProRule" id="PRU00708"/>
    </source>
</evidence>
<dbReference type="InterPro" id="IPR046960">
    <property type="entry name" value="PPR_At4g14850-like_plant"/>
</dbReference>
<dbReference type="PROSITE" id="PS51375">
    <property type="entry name" value="PPR"/>
    <property type="match status" value="3"/>
</dbReference>